<dbReference type="RefSeq" id="WP_143434488.1">
    <property type="nucleotide sequence ID" value="NZ_BMKF01000002.1"/>
</dbReference>
<evidence type="ECO:0000313" key="2">
    <source>
        <dbReference type="EMBL" id="GGB76911.1"/>
    </source>
</evidence>
<dbReference type="SUPFAM" id="SSF47413">
    <property type="entry name" value="lambda repressor-like DNA-binding domains"/>
    <property type="match status" value="1"/>
</dbReference>
<dbReference type="Proteomes" id="UP000628854">
    <property type="component" value="Unassembled WGS sequence"/>
</dbReference>
<name>A0ABQ1JXB0_9PROT</name>
<keyword evidence="3" id="KW-1185">Reference proteome</keyword>
<dbReference type="PANTHER" id="PTHR35010">
    <property type="entry name" value="BLL4672 PROTEIN-RELATED"/>
    <property type="match status" value="1"/>
</dbReference>
<proteinExistence type="predicted"/>
<dbReference type="EMBL" id="BMKF01000002">
    <property type="protein sequence ID" value="GGB76911.1"/>
    <property type="molecule type" value="Genomic_DNA"/>
</dbReference>
<dbReference type="CDD" id="cd00093">
    <property type="entry name" value="HTH_XRE"/>
    <property type="match status" value="1"/>
</dbReference>
<dbReference type="Pfam" id="PF17765">
    <property type="entry name" value="MLTR_LBD"/>
    <property type="match status" value="1"/>
</dbReference>
<dbReference type="Gene3D" id="3.30.450.180">
    <property type="match status" value="1"/>
</dbReference>
<dbReference type="Pfam" id="PF01381">
    <property type="entry name" value="HTH_3"/>
    <property type="match status" value="1"/>
</dbReference>
<organism evidence="2 3">
    <name type="scientific">Henriciella pelagia</name>
    <dbReference type="NCBI Taxonomy" id="1977912"/>
    <lineage>
        <taxon>Bacteria</taxon>
        <taxon>Pseudomonadati</taxon>
        <taxon>Pseudomonadota</taxon>
        <taxon>Alphaproteobacteria</taxon>
        <taxon>Hyphomonadales</taxon>
        <taxon>Hyphomonadaceae</taxon>
        <taxon>Henriciella</taxon>
    </lineage>
</organism>
<dbReference type="PROSITE" id="PS50943">
    <property type="entry name" value="HTH_CROC1"/>
    <property type="match status" value="1"/>
</dbReference>
<comment type="caution">
    <text evidence="2">The sequence shown here is derived from an EMBL/GenBank/DDBJ whole genome shotgun (WGS) entry which is preliminary data.</text>
</comment>
<dbReference type="SMART" id="SM00530">
    <property type="entry name" value="HTH_XRE"/>
    <property type="match status" value="1"/>
</dbReference>
<evidence type="ECO:0000259" key="1">
    <source>
        <dbReference type="PROSITE" id="PS50943"/>
    </source>
</evidence>
<feature type="domain" description="HTH cro/C1-type" evidence="1">
    <location>
        <begin position="14"/>
        <end position="68"/>
    </location>
</feature>
<gene>
    <name evidence="2" type="ORF">GCM10011503_27090</name>
</gene>
<dbReference type="InterPro" id="IPR041413">
    <property type="entry name" value="MLTR_LBD"/>
</dbReference>
<dbReference type="InterPro" id="IPR001387">
    <property type="entry name" value="Cro/C1-type_HTH"/>
</dbReference>
<dbReference type="InterPro" id="IPR010982">
    <property type="entry name" value="Lambda_DNA-bd_dom_sf"/>
</dbReference>
<protein>
    <submittedName>
        <fullName evidence="2">Transcriptional regulator</fullName>
    </submittedName>
</protein>
<evidence type="ECO:0000313" key="3">
    <source>
        <dbReference type="Proteomes" id="UP000628854"/>
    </source>
</evidence>
<reference evidence="3" key="1">
    <citation type="journal article" date="2019" name="Int. J. Syst. Evol. Microbiol.">
        <title>The Global Catalogue of Microorganisms (GCM) 10K type strain sequencing project: providing services to taxonomists for standard genome sequencing and annotation.</title>
        <authorList>
            <consortium name="The Broad Institute Genomics Platform"/>
            <consortium name="The Broad Institute Genome Sequencing Center for Infectious Disease"/>
            <person name="Wu L."/>
            <person name="Ma J."/>
        </authorList>
    </citation>
    <scope>NUCLEOTIDE SEQUENCE [LARGE SCALE GENOMIC DNA]</scope>
    <source>
        <strain evidence="3">CGMCC 1.15928</strain>
    </source>
</reference>
<dbReference type="PANTHER" id="PTHR35010:SF4">
    <property type="entry name" value="BLL5781 PROTEIN"/>
    <property type="match status" value="1"/>
</dbReference>
<accession>A0ABQ1JXB0</accession>
<sequence>MTTANARRNFGSLLRDWRNRRSMSQLALAAEAEISQRHLSFMESGRSAPSRNMVLHIAEQLGVPLRERNAMLAAAGFAPVFPERRLDDPEFAAARTAIEAVLARHEPFPALAFDRHWNLVHANAGITTMLAGVGPDLLAPPTNVLRLTLHPDGLAKRIVNYREWRAHVLHRLGEQVTQTGDSDLLALRNELKAYPVPPGAAPYRAGTTTMTSALAVPFRLFTPDGVLSFISTTTVFGTALDVTLSEIAIEAFFPADDETRDQLFASNKQR</sequence>
<dbReference type="Gene3D" id="1.10.260.40">
    <property type="entry name" value="lambda repressor-like DNA-binding domains"/>
    <property type="match status" value="1"/>
</dbReference>